<sequence length="380" mass="41066">MSGPRIAIIGAGMSGSVCAWALRRAGLSVTVFEMGRGGGGRMATRKSRNLEGFAANHGCPAFTASQPWFKSMVQQLMDEHVVRVWSGRFGAYDAGTQTATEDPAPQVMYVGSPGMSSICDKLLSDAERCFETQVTSFERKAERWVLTDKNAKEVGTFDWLVISSHSLAHPRWTQIFKTPPPLQTAAATLGSPAATQMIEYMSRVQTVPVMVLMLVYPVQEEKWSKWPLDMATVNGSNTLGKVVRQSMGPAYTVIVAHSTHSFAEKYRHVVGSTGTAARMGADTDAKKEEEVIQELYDAFVQCVRPFVGDVPKPLVDPILHRWGNCFPLPSEATVPVLARDVNLVCCGDHLGPSAGSVEAAAVSGFEGAQSIIAAMQPGKL</sequence>
<dbReference type="SUPFAM" id="SSF51905">
    <property type="entry name" value="FAD/NAD(P)-binding domain"/>
    <property type="match status" value="1"/>
</dbReference>
<dbReference type="Gene3D" id="3.90.660.10">
    <property type="match status" value="1"/>
</dbReference>
<name>A0A7S4GI00_9EUGL</name>
<dbReference type="InterPro" id="IPR036188">
    <property type="entry name" value="FAD/NAD-bd_sf"/>
</dbReference>
<reference evidence="1" key="1">
    <citation type="submission" date="2021-01" db="EMBL/GenBank/DDBJ databases">
        <authorList>
            <person name="Corre E."/>
            <person name="Pelletier E."/>
            <person name="Niang G."/>
            <person name="Scheremetjew M."/>
            <person name="Finn R."/>
            <person name="Kale V."/>
            <person name="Holt S."/>
            <person name="Cochrane G."/>
            <person name="Meng A."/>
            <person name="Brown T."/>
            <person name="Cohen L."/>
        </authorList>
    </citation>
    <scope>NUCLEOTIDE SEQUENCE</scope>
    <source>
        <strain evidence="1">CCMP1594</strain>
    </source>
</reference>
<accession>A0A7S4GI00</accession>
<dbReference type="EMBL" id="HBJA01142253">
    <property type="protein sequence ID" value="CAE0837648.1"/>
    <property type="molecule type" value="Transcribed_RNA"/>
</dbReference>
<protein>
    <recommendedName>
        <fullName evidence="2">Amine oxidase domain-containing protein</fullName>
    </recommendedName>
</protein>
<gene>
    <name evidence="1" type="ORF">EGYM00163_LOCUS49020</name>
</gene>
<evidence type="ECO:0008006" key="2">
    <source>
        <dbReference type="Google" id="ProtNLM"/>
    </source>
</evidence>
<dbReference type="PANTHER" id="PTHR16128:SF5">
    <property type="entry name" value="FAD_NAD(P)-BINDING OXIDOREDUCTASE FAMILY PROTEIN"/>
    <property type="match status" value="1"/>
</dbReference>
<dbReference type="PANTHER" id="PTHR16128">
    <property type="entry name" value="FAD/NAD(P)-BINDING OXIDOREDUCTASE FAMILY PROTEIN"/>
    <property type="match status" value="1"/>
</dbReference>
<evidence type="ECO:0000313" key="1">
    <source>
        <dbReference type="EMBL" id="CAE0837648.1"/>
    </source>
</evidence>
<dbReference type="Gene3D" id="3.50.50.60">
    <property type="entry name" value="FAD/NAD(P)-binding domain"/>
    <property type="match status" value="1"/>
</dbReference>
<dbReference type="AlphaFoldDB" id="A0A7S4GI00"/>
<proteinExistence type="predicted"/>
<dbReference type="Pfam" id="PF13450">
    <property type="entry name" value="NAD_binding_8"/>
    <property type="match status" value="1"/>
</dbReference>
<organism evidence="1">
    <name type="scientific">Eutreptiella gymnastica</name>
    <dbReference type="NCBI Taxonomy" id="73025"/>
    <lineage>
        <taxon>Eukaryota</taxon>
        <taxon>Discoba</taxon>
        <taxon>Euglenozoa</taxon>
        <taxon>Euglenida</taxon>
        <taxon>Spirocuta</taxon>
        <taxon>Euglenophyceae</taxon>
        <taxon>Eutreptiales</taxon>
        <taxon>Eutreptiaceae</taxon>
        <taxon>Eutreptiella</taxon>
    </lineage>
</organism>